<dbReference type="EMBL" id="CP062310">
    <property type="protein sequence ID" value="QOJ78545.1"/>
    <property type="molecule type" value="Genomic_DNA"/>
</dbReference>
<dbReference type="InParanoid" id="A0A7L9FIE9"/>
<dbReference type="KEGG" id="thel:IG193_07250"/>
<keyword evidence="2" id="KW-1185">Reference proteome</keyword>
<sequence>MADCAYKRLTEVNVASKLIRDTRRILVYGSCVRDEYPEIFEEFRLERVPLAVCLEAEHFNVVALKLASMFARVDLEEVVVLTVDGSPHCVGLHHAVEEALKVTHKSIQAKHYVIEGGKALEVSDQAVKVSRYLSKVQQLLEKTLNSSP</sequence>
<reference evidence="1 2" key="1">
    <citation type="submission" date="2020-10" db="EMBL/GenBank/DDBJ databases">
        <title>Thermofilum lucidum 3507LT sp. nov. a novel member of Thermofilaceae family isolated from Chile hot spring, and proposal of description order Thermofilales.</title>
        <authorList>
            <person name="Zayulina K.S."/>
            <person name="Elcheninov A.G."/>
            <person name="Toshchakov S.V."/>
            <person name="Kublanov I.V."/>
        </authorList>
    </citation>
    <scope>NUCLEOTIDE SEQUENCE [LARGE SCALE GENOMIC DNA]</scope>
    <source>
        <strain evidence="1 2">3507LT</strain>
    </source>
</reference>
<proteinExistence type="predicted"/>
<name>A0A7L9FIE9_9CREN</name>
<dbReference type="AlphaFoldDB" id="A0A7L9FIE9"/>
<dbReference type="GeneID" id="59149680"/>
<dbReference type="RefSeq" id="WP_192818517.1">
    <property type="nucleotide sequence ID" value="NZ_CP062310.1"/>
</dbReference>
<evidence type="ECO:0000313" key="1">
    <source>
        <dbReference type="EMBL" id="QOJ78545.1"/>
    </source>
</evidence>
<organism evidence="1 2">
    <name type="scientific">Infirmifilum lucidum</name>
    <dbReference type="NCBI Taxonomy" id="2776706"/>
    <lineage>
        <taxon>Archaea</taxon>
        <taxon>Thermoproteota</taxon>
        <taxon>Thermoprotei</taxon>
        <taxon>Thermofilales</taxon>
        <taxon>Thermofilaceae</taxon>
        <taxon>Infirmifilum</taxon>
    </lineage>
</organism>
<evidence type="ECO:0000313" key="2">
    <source>
        <dbReference type="Proteomes" id="UP000594121"/>
    </source>
</evidence>
<gene>
    <name evidence="1" type="ORF">IG193_07250</name>
</gene>
<accession>A0A7L9FIE9</accession>
<protein>
    <submittedName>
        <fullName evidence="1">4Fe-4S ferredoxin</fullName>
    </submittedName>
</protein>
<dbReference type="Proteomes" id="UP000594121">
    <property type="component" value="Chromosome"/>
</dbReference>